<name>A0A143PLV3_LUTPR</name>
<evidence type="ECO:0000313" key="4">
    <source>
        <dbReference type="Proteomes" id="UP000076079"/>
    </source>
</evidence>
<feature type="domain" description="BD-FAE-like" evidence="2">
    <location>
        <begin position="49"/>
        <end position="250"/>
    </location>
</feature>
<evidence type="ECO:0000259" key="2">
    <source>
        <dbReference type="Pfam" id="PF20434"/>
    </source>
</evidence>
<accession>A0A143PLV3</accession>
<evidence type="ECO:0000256" key="1">
    <source>
        <dbReference type="ARBA" id="ARBA00022801"/>
    </source>
</evidence>
<dbReference type="STRING" id="1855912.LuPra_02688"/>
<evidence type="ECO:0000313" key="3">
    <source>
        <dbReference type="EMBL" id="AMY09471.1"/>
    </source>
</evidence>
<reference evidence="3 4" key="1">
    <citation type="journal article" date="2016" name="Genome Announc.">
        <title>First Complete Genome Sequence of a Subdivision 6 Acidobacterium Strain.</title>
        <authorList>
            <person name="Huang S."/>
            <person name="Vieira S."/>
            <person name="Bunk B."/>
            <person name="Riedel T."/>
            <person name="Sproer C."/>
            <person name="Overmann J."/>
        </authorList>
    </citation>
    <scope>NUCLEOTIDE SEQUENCE [LARGE SCALE GENOMIC DNA]</scope>
    <source>
        <strain evidence="4">DSM 100886 HEG_-6_39</strain>
    </source>
</reference>
<dbReference type="Proteomes" id="UP000076079">
    <property type="component" value="Chromosome"/>
</dbReference>
<dbReference type="AlphaFoldDB" id="A0A143PLV3"/>
<dbReference type="PANTHER" id="PTHR48081">
    <property type="entry name" value="AB HYDROLASE SUPERFAMILY PROTEIN C4A8.06C"/>
    <property type="match status" value="1"/>
</dbReference>
<dbReference type="Gene3D" id="3.40.50.1820">
    <property type="entry name" value="alpha/beta hydrolase"/>
    <property type="match status" value="1"/>
</dbReference>
<reference evidence="4" key="2">
    <citation type="submission" date="2016-04" db="EMBL/GenBank/DDBJ databases">
        <title>First Complete Genome Sequence of a Subdivision 6 Acidobacterium.</title>
        <authorList>
            <person name="Huang S."/>
            <person name="Vieira S."/>
            <person name="Bunk B."/>
            <person name="Riedel T."/>
            <person name="Sproeer C."/>
            <person name="Overmann J."/>
        </authorList>
    </citation>
    <scope>NUCLEOTIDE SEQUENCE [LARGE SCALE GENOMIC DNA]</scope>
    <source>
        <strain evidence="4">DSM 100886 HEG_-6_39</strain>
    </source>
</reference>
<dbReference type="EMBL" id="CP015136">
    <property type="protein sequence ID" value="AMY09471.1"/>
    <property type="molecule type" value="Genomic_DNA"/>
</dbReference>
<dbReference type="PANTHER" id="PTHR48081:SF6">
    <property type="entry name" value="PEPTIDASE S9 PROLYL OLIGOPEPTIDASE CATALYTIC DOMAIN-CONTAINING PROTEIN"/>
    <property type="match status" value="1"/>
</dbReference>
<keyword evidence="4" id="KW-1185">Reference proteome</keyword>
<proteinExistence type="predicted"/>
<protein>
    <submittedName>
        <fullName evidence="3">Putative esterase</fullName>
    </submittedName>
</protein>
<gene>
    <name evidence="3" type="ORF">LuPra_02688</name>
</gene>
<dbReference type="OrthoDB" id="112545at2"/>
<sequence length="294" mass="31319">MLIMVAARTLSLGAQAPSPSVERNVVYGMFSGLALLMDVHRPARPNGIGIVAIVGTGFHAGTAYNSPPMKDHPAQLGIFVQPLVASGYTVFVINHRGMPIFRHPAALQDAERAVRFVRHNAARFGIAALRIGAVGASSGGYLAAMLGVRAGTGDAADPDEANRDEARVQAVVAFCPPTDLTGPFDEFGLSATAAYIGNARLPDPKSPEWRLYRDASPVNSVTADDAPVLLIHGDKDTTVPLEHSEKMEVALKAASVATKLVRVPGAGHRMAPNPENIDFTAEMIRWFDSHLRSR</sequence>
<dbReference type="Pfam" id="PF20434">
    <property type="entry name" value="BD-FAE"/>
    <property type="match status" value="1"/>
</dbReference>
<dbReference type="InterPro" id="IPR029058">
    <property type="entry name" value="AB_hydrolase_fold"/>
</dbReference>
<dbReference type="RefSeq" id="WP_157899135.1">
    <property type="nucleotide sequence ID" value="NZ_CP015136.1"/>
</dbReference>
<organism evidence="3 4">
    <name type="scientific">Luteitalea pratensis</name>
    <dbReference type="NCBI Taxonomy" id="1855912"/>
    <lineage>
        <taxon>Bacteria</taxon>
        <taxon>Pseudomonadati</taxon>
        <taxon>Acidobacteriota</taxon>
        <taxon>Vicinamibacteria</taxon>
        <taxon>Vicinamibacterales</taxon>
        <taxon>Vicinamibacteraceae</taxon>
        <taxon>Luteitalea</taxon>
    </lineage>
</organism>
<keyword evidence="1" id="KW-0378">Hydrolase</keyword>
<dbReference type="KEGG" id="abac:LuPra_02688"/>
<dbReference type="SUPFAM" id="SSF53474">
    <property type="entry name" value="alpha/beta-Hydrolases"/>
    <property type="match status" value="1"/>
</dbReference>
<dbReference type="InterPro" id="IPR049492">
    <property type="entry name" value="BD-FAE-like_dom"/>
</dbReference>
<dbReference type="InterPro" id="IPR050300">
    <property type="entry name" value="GDXG_lipolytic_enzyme"/>
</dbReference>
<dbReference type="GO" id="GO:0016787">
    <property type="term" value="F:hydrolase activity"/>
    <property type="evidence" value="ECO:0007669"/>
    <property type="project" value="UniProtKB-KW"/>
</dbReference>